<evidence type="ECO:0000256" key="1">
    <source>
        <dbReference type="ARBA" id="ARBA00022714"/>
    </source>
</evidence>
<gene>
    <name evidence="6" type="ORF">SAMN05444487_1258</name>
</gene>
<dbReference type="InterPro" id="IPR042216">
    <property type="entry name" value="MitoNEET_CISD"/>
</dbReference>
<evidence type="ECO:0000313" key="7">
    <source>
        <dbReference type="Proteomes" id="UP000198534"/>
    </source>
</evidence>
<dbReference type="Proteomes" id="UP000198534">
    <property type="component" value="Unassembled WGS sequence"/>
</dbReference>
<evidence type="ECO:0000256" key="4">
    <source>
        <dbReference type="ARBA" id="ARBA00023014"/>
    </source>
</evidence>
<dbReference type="GO" id="GO:0051537">
    <property type="term" value="F:2 iron, 2 sulfur cluster binding"/>
    <property type="evidence" value="ECO:0007669"/>
    <property type="project" value="UniProtKB-KW"/>
</dbReference>
<dbReference type="EMBL" id="FNNQ01000025">
    <property type="protein sequence ID" value="SDX55992.1"/>
    <property type="molecule type" value="Genomic_DNA"/>
</dbReference>
<dbReference type="GO" id="GO:0046872">
    <property type="term" value="F:metal ion binding"/>
    <property type="evidence" value="ECO:0007669"/>
    <property type="project" value="UniProtKB-KW"/>
</dbReference>
<keyword evidence="7" id="KW-1185">Reference proteome</keyword>
<evidence type="ECO:0000256" key="2">
    <source>
        <dbReference type="ARBA" id="ARBA00022723"/>
    </source>
</evidence>
<evidence type="ECO:0000313" key="6">
    <source>
        <dbReference type="EMBL" id="SDX55992.1"/>
    </source>
</evidence>
<sequence>MADVKVQTMDHGPLIVKGNVELTDADGNVFETRQQFALCRCGLSQKKPFCDGGHKDQFEDCARAKKVL</sequence>
<dbReference type="GO" id="GO:0005737">
    <property type="term" value="C:cytoplasm"/>
    <property type="evidence" value="ECO:0007669"/>
    <property type="project" value="UniProtKB-ARBA"/>
</dbReference>
<keyword evidence="2" id="KW-0479">Metal-binding</keyword>
<feature type="domain" description="Iron-binding zinc finger CDGSH type" evidence="5">
    <location>
        <begin position="25"/>
        <end position="60"/>
    </location>
</feature>
<dbReference type="RefSeq" id="WP_091743002.1">
    <property type="nucleotide sequence ID" value="NZ_FNNQ01000025.1"/>
</dbReference>
<evidence type="ECO:0000259" key="5">
    <source>
        <dbReference type="SMART" id="SM00704"/>
    </source>
</evidence>
<keyword evidence="1" id="KW-0001">2Fe-2S</keyword>
<accession>A0A1H3CP10</accession>
<evidence type="ECO:0000256" key="3">
    <source>
        <dbReference type="ARBA" id="ARBA00023004"/>
    </source>
</evidence>
<reference evidence="6 7" key="1">
    <citation type="submission" date="2016-10" db="EMBL/GenBank/DDBJ databases">
        <authorList>
            <person name="de Groot N.N."/>
        </authorList>
    </citation>
    <scope>NUCLEOTIDE SEQUENCE [LARGE SCALE GENOMIC DNA]</scope>
    <source>
        <strain evidence="6 7">DSM 45610</strain>
    </source>
</reference>
<proteinExistence type="predicted"/>
<dbReference type="Pfam" id="PF09360">
    <property type="entry name" value="zf-CDGSH"/>
    <property type="match status" value="1"/>
</dbReference>
<dbReference type="Gene3D" id="3.40.5.90">
    <property type="entry name" value="CDGSH iron-sulfur domain, mitoNEET-type"/>
    <property type="match status" value="1"/>
</dbReference>
<keyword evidence="3" id="KW-0408">Iron</keyword>
<name>A0A1H3CP10_9BACL</name>
<dbReference type="InterPro" id="IPR018967">
    <property type="entry name" value="FeS-contain_CDGSH-typ"/>
</dbReference>
<dbReference type="AlphaFoldDB" id="A0A1H3CP10"/>
<protein>
    <submittedName>
        <fullName evidence="6">Iron-binding zinc finger CDGSH type</fullName>
    </submittedName>
</protein>
<keyword evidence="4" id="KW-0411">Iron-sulfur</keyword>
<organism evidence="6 7">
    <name type="scientific">Marininema mesophilum</name>
    <dbReference type="NCBI Taxonomy" id="1048340"/>
    <lineage>
        <taxon>Bacteria</taxon>
        <taxon>Bacillati</taxon>
        <taxon>Bacillota</taxon>
        <taxon>Bacilli</taxon>
        <taxon>Bacillales</taxon>
        <taxon>Thermoactinomycetaceae</taxon>
        <taxon>Marininema</taxon>
    </lineage>
</organism>
<dbReference type="OrthoDB" id="9795032at2"/>
<dbReference type="SMART" id="SM00704">
    <property type="entry name" value="ZnF_CDGSH"/>
    <property type="match status" value="1"/>
</dbReference>